<reference evidence="3 4" key="1">
    <citation type="journal article" date="2019" name="Nat. Microbiol.">
        <title>Mediterranean grassland soil C-N compound turnover is dependent on rainfall and depth, and is mediated by genomically divergent microorganisms.</title>
        <authorList>
            <person name="Diamond S."/>
            <person name="Andeer P.F."/>
            <person name="Li Z."/>
            <person name="Crits-Christoph A."/>
            <person name="Burstein D."/>
            <person name="Anantharaman K."/>
            <person name="Lane K.R."/>
            <person name="Thomas B.C."/>
            <person name="Pan C."/>
            <person name="Northen T.R."/>
            <person name="Banfield J.F."/>
        </authorList>
    </citation>
    <scope>NUCLEOTIDE SEQUENCE [LARGE SCALE GENOMIC DNA]</scope>
    <source>
        <strain evidence="3">NP_8</strain>
    </source>
</reference>
<evidence type="ECO:0000256" key="1">
    <source>
        <dbReference type="SAM" id="Phobius"/>
    </source>
</evidence>
<gene>
    <name evidence="3" type="ORF">E6H05_03230</name>
</gene>
<sequence>MRHGLRNAAMVALLVFLFVPWPAYAFVPRAGENVAFSQAIQDDLYIAGGTVTVTGTVDGDVNIAGGTVTVTGTVDGDVTAAGGTVTVIGRVSGALLVAGGTVEIGGSVGRSIRAAGGTVRLGATAGTDAVLAGGNVTVADTGRVGRDLVAGGGSVRITGTVGRNALVGGGNVVIGGSVQGDVDVQADRVVVLSTARIAGRLRYAAGGSAEIQSGAQISGGVERVAAVRPGMREISARQSRFRWLWRLGEWLGLLAFGLVVFALLPRIPGGVLNEIRARFGASLLTGFVVLAAAPAAAIVLLISIAGIPLAAALVLLWLLTCYSGQLVAATWLGERVLRAVRGGSAPSVSWTLVVGVTILVILYAVPFVGWLVRLLAVMTGLGAIWLAVWRSTRSPAPSAAA</sequence>
<feature type="transmembrane region" description="Helical" evidence="1">
    <location>
        <begin position="345"/>
        <end position="364"/>
    </location>
</feature>
<organism evidence="3 4">
    <name type="scientific">Candidatus Segetimicrobium genomatis</name>
    <dbReference type="NCBI Taxonomy" id="2569760"/>
    <lineage>
        <taxon>Bacteria</taxon>
        <taxon>Bacillati</taxon>
        <taxon>Candidatus Sysuimicrobiota</taxon>
        <taxon>Candidatus Sysuimicrobiia</taxon>
        <taxon>Candidatus Sysuimicrobiales</taxon>
        <taxon>Candidatus Segetimicrobiaceae</taxon>
        <taxon>Candidatus Segetimicrobium</taxon>
    </lineage>
</organism>
<dbReference type="Proteomes" id="UP000318834">
    <property type="component" value="Unassembled WGS sequence"/>
</dbReference>
<keyword evidence="1" id="KW-1133">Transmembrane helix</keyword>
<dbReference type="EMBL" id="VBAP01000016">
    <property type="protein sequence ID" value="TMI76617.1"/>
    <property type="molecule type" value="Genomic_DNA"/>
</dbReference>
<dbReference type="AlphaFoldDB" id="A0A537IZC4"/>
<feature type="transmembrane region" description="Helical" evidence="1">
    <location>
        <begin position="279"/>
        <end position="304"/>
    </location>
</feature>
<name>A0A537IZC4_9BACT</name>
<keyword evidence="1" id="KW-0812">Transmembrane</keyword>
<comment type="caution">
    <text evidence="3">The sequence shown here is derived from an EMBL/GenBank/DDBJ whole genome shotgun (WGS) entry which is preliminary data.</text>
</comment>
<feature type="transmembrane region" description="Helical" evidence="1">
    <location>
        <begin position="310"/>
        <end position="333"/>
    </location>
</feature>
<protein>
    <recommendedName>
        <fullName evidence="2">DUF8173 domain-containing protein</fullName>
    </recommendedName>
</protein>
<proteinExistence type="predicted"/>
<accession>A0A537IZC4</accession>
<feature type="transmembrane region" description="Helical" evidence="1">
    <location>
        <begin position="370"/>
        <end position="389"/>
    </location>
</feature>
<feature type="domain" description="DUF8173" evidence="2">
    <location>
        <begin position="247"/>
        <end position="390"/>
    </location>
</feature>
<feature type="transmembrane region" description="Helical" evidence="1">
    <location>
        <begin position="243"/>
        <end position="267"/>
    </location>
</feature>
<dbReference type="Pfam" id="PF26514">
    <property type="entry name" value="DUF8173"/>
    <property type="match status" value="1"/>
</dbReference>
<evidence type="ECO:0000313" key="3">
    <source>
        <dbReference type="EMBL" id="TMI76617.1"/>
    </source>
</evidence>
<dbReference type="InterPro" id="IPR058486">
    <property type="entry name" value="DUF8173"/>
</dbReference>
<keyword evidence="1" id="KW-0472">Membrane</keyword>
<evidence type="ECO:0000313" key="4">
    <source>
        <dbReference type="Proteomes" id="UP000318834"/>
    </source>
</evidence>
<evidence type="ECO:0000259" key="2">
    <source>
        <dbReference type="Pfam" id="PF26514"/>
    </source>
</evidence>